<dbReference type="GO" id="GO:0016139">
    <property type="term" value="P:glycoside catabolic process"/>
    <property type="evidence" value="ECO:0007669"/>
    <property type="project" value="TreeGrafter"/>
</dbReference>
<keyword evidence="6" id="KW-0325">Glycoprotein</keyword>
<dbReference type="OMA" id="ADGFAMW"/>
<dbReference type="InterPro" id="IPR013780">
    <property type="entry name" value="Glyco_hydro_b"/>
</dbReference>
<comment type="similarity">
    <text evidence="2 8">Belongs to the glycosyl hydrolase 29 family.</text>
</comment>
<dbReference type="InterPro" id="IPR000933">
    <property type="entry name" value="Glyco_hydro_29"/>
</dbReference>
<keyword evidence="4 8" id="KW-0732">Signal</keyword>
<reference evidence="12" key="1">
    <citation type="submission" date="2003-08" db="EMBL/GenBank/DDBJ databases">
        <authorList>
            <person name="Birren B."/>
            <person name="Nusbaum C."/>
            <person name="Abebe A."/>
            <person name="Abouelleil A."/>
            <person name="Adekoya E."/>
            <person name="Ait-zahra M."/>
            <person name="Allen N."/>
            <person name="Allen T."/>
            <person name="An P."/>
            <person name="Anderson M."/>
            <person name="Anderson S."/>
            <person name="Arachchi H."/>
            <person name="Armbruster J."/>
            <person name="Bachantsang P."/>
            <person name="Baldwin J."/>
            <person name="Barry A."/>
            <person name="Bayul T."/>
            <person name="Blitshsteyn B."/>
            <person name="Bloom T."/>
            <person name="Blye J."/>
            <person name="Boguslavskiy L."/>
            <person name="Borowsky M."/>
            <person name="Boukhgalter B."/>
            <person name="Brunache A."/>
            <person name="Butler J."/>
            <person name="Calixte N."/>
            <person name="Calvo S."/>
            <person name="Camarata J."/>
            <person name="Campo K."/>
            <person name="Chang J."/>
            <person name="Cheshatsang Y."/>
            <person name="Citroen M."/>
            <person name="Collymore A."/>
            <person name="Considine T."/>
            <person name="Cook A."/>
            <person name="Cooke P."/>
            <person name="Corum B."/>
            <person name="Cuomo C."/>
            <person name="David R."/>
            <person name="Dawoe T."/>
            <person name="Degray S."/>
            <person name="Dodge S."/>
            <person name="Dooley K."/>
            <person name="Dorje P."/>
            <person name="Dorjee K."/>
            <person name="Dorris L."/>
            <person name="Duffey N."/>
            <person name="Dupes A."/>
            <person name="Elkins T."/>
            <person name="Engels R."/>
            <person name="Erickson J."/>
            <person name="Farina A."/>
            <person name="Faro S."/>
            <person name="Ferreira P."/>
            <person name="Fischer H."/>
            <person name="Fitzgerald M."/>
            <person name="Foley K."/>
            <person name="Gage D."/>
            <person name="Galagan J."/>
            <person name="Gearin G."/>
            <person name="Gnerre S."/>
            <person name="Gnirke A."/>
            <person name="Goyette A."/>
            <person name="Graham J."/>
            <person name="Grandbois E."/>
            <person name="Gyaltsen K."/>
            <person name="Hafez N."/>
            <person name="Hagopian D."/>
            <person name="Hagos B."/>
            <person name="Hall J."/>
            <person name="Hatcher B."/>
            <person name="Heller A."/>
            <person name="Higgins H."/>
            <person name="Honan T."/>
            <person name="Horn A."/>
            <person name="Houde N."/>
            <person name="Hughes L."/>
            <person name="Hulme W."/>
            <person name="Husby E."/>
            <person name="Iliev I."/>
            <person name="Jaffe D."/>
            <person name="Jones C."/>
            <person name="Kamal M."/>
            <person name="Kamat A."/>
            <person name="Kamvysselis M."/>
            <person name="Karlsson E."/>
            <person name="Kells C."/>
            <person name="Kieu A."/>
            <person name="Kisner P."/>
            <person name="Kodira C."/>
            <person name="Kulbokas E."/>
            <person name="Labutti K."/>
            <person name="Lama D."/>
            <person name="Landers T."/>
            <person name="Leger J."/>
            <person name="Levine S."/>
            <person name="Lewis D."/>
            <person name="Lewis T."/>
            <person name="Lindblad-toh K."/>
            <person name="Liu X."/>
            <person name="Lokyitsang T."/>
            <person name="Lokyitsang Y."/>
            <person name="Lucien O."/>
            <person name="Lui A."/>
            <person name="Ma L.J."/>
            <person name="Mabbitt R."/>
            <person name="Macdonald J."/>
            <person name="Maclean C."/>
            <person name="Major J."/>
            <person name="Manning J."/>
            <person name="Marabella R."/>
            <person name="Maru K."/>
            <person name="Matthews C."/>
            <person name="Mauceli E."/>
            <person name="Mccarthy M."/>
            <person name="Mcdonough S."/>
            <person name="Mcghee T."/>
            <person name="Meldrim J."/>
            <person name="Meneus L."/>
            <person name="Mesirov J."/>
            <person name="Mihalev A."/>
            <person name="Mihova T."/>
            <person name="Mikkelsen T."/>
            <person name="Mlenga V."/>
            <person name="Moru K."/>
            <person name="Mozes J."/>
            <person name="Mulrain L."/>
            <person name="Munson G."/>
            <person name="Naylor J."/>
            <person name="Newes C."/>
            <person name="Nguyen C."/>
            <person name="Nguyen N."/>
            <person name="Nguyen T."/>
            <person name="Nicol R."/>
            <person name="Nielsen C."/>
            <person name="Nizzari M."/>
            <person name="Norbu C."/>
            <person name="Norbu N."/>
            <person name="O'donnell P."/>
            <person name="Okoawo O."/>
            <person name="O'leary S."/>
            <person name="Omotosho B."/>
            <person name="O'neill K."/>
            <person name="Osman S."/>
            <person name="Parker S."/>
            <person name="Perrin D."/>
            <person name="Phunkhang P."/>
            <person name="Piqani B."/>
            <person name="Purcell S."/>
            <person name="Rachupka T."/>
            <person name="Ramasamy U."/>
            <person name="Rameau R."/>
            <person name="Ray V."/>
            <person name="Raymond C."/>
            <person name="Retta R."/>
            <person name="Richardson S."/>
            <person name="Rise C."/>
            <person name="Rodriguez J."/>
            <person name="Rogers J."/>
            <person name="Rogov P."/>
            <person name="Rutman M."/>
            <person name="Schupbach R."/>
            <person name="Seaman C."/>
            <person name="Settipalli S."/>
            <person name="Sharpe T."/>
            <person name="Sheridan J."/>
            <person name="Sherpa N."/>
            <person name="Shi J."/>
            <person name="Smirnov S."/>
            <person name="Smith C."/>
            <person name="Sougnez C."/>
            <person name="Spencer B."/>
            <person name="Stalker J."/>
            <person name="Stange-thomann N."/>
            <person name="Stavropoulos S."/>
            <person name="Stetson K."/>
            <person name="Stone C."/>
            <person name="Stone S."/>
            <person name="Stubbs M."/>
            <person name="Talamas J."/>
            <person name="Tchuinga P."/>
            <person name="Tenzing P."/>
            <person name="Tesfaye S."/>
            <person name="Theodore J."/>
            <person name="Thoulutsang Y."/>
            <person name="Topham K."/>
            <person name="Towey S."/>
            <person name="Tsamla T."/>
            <person name="Tsomo N."/>
            <person name="Vallee D."/>
            <person name="Vassiliev H."/>
            <person name="Venkataraman V."/>
            <person name="Vinson J."/>
            <person name="Vo A."/>
            <person name="Wade C."/>
            <person name="Wang S."/>
            <person name="Wangchuk T."/>
            <person name="Wangdi T."/>
            <person name="Whittaker C."/>
            <person name="Wilkinson J."/>
            <person name="Wu Y."/>
            <person name="Wyman D."/>
            <person name="Yadav S."/>
            <person name="Yang S."/>
            <person name="Yang X."/>
            <person name="Yeager S."/>
            <person name="Yee E."/>
            <person name="Young G."/>
            <person name="Zainoun J."/>
            <person name="Zembeck L."/>
            <person name="Zimmer A."/>
            <person name="Zody M."/>
            <person name="Lander E."/>
        </authorList>
    </citation>
    <scope>NUCLEOTIDE SEQUENCE [LARGE SCALE GENOMIC DNA]</scope>
</reference>
<evidence type="ECO:0000256" key="8">
    <source>
        <dbReference type="PIRNR" id="PIRNR001092"/>
    </source>
</evidence>
<reference evidence="11" key="2">
    <citation type="submission" date="2025-08" db="UniProtKB">
        <authorList>
            <consortium name="Ensembl"/>
        </authorList>
    </citation>
    <scope>IDENTIFICATION</scope>
</reference>
<keyword evidence="7 8" id="KW-0326">Glycosidase</keyword>
<dbReference type="GO" id="GO:0006004">
    <property type="term" value="P:fucose metabolic process"/>
    <property type="evidence" value="ECO:0007669"/>
    <property type="project" value="InterPro"/>
</dbReference>
<evidence type="ECO:0000259" key="9">
    <source>
        <dbReference type="Pfam" id="PF01120"/>
    </source>
</evidence>
<dbReference type="InterPro" id="IPR057739">
    <property type="entry name" value="Glyco_hydro_29_N"/>
</dbReference>
<evidence type="ECO:0000256" key="7">
    <source>
        <dbReference type="ARBA" id="ARBA00023295"/>
    </source>
</evidence>
<dbReference type="Ensembl" id="ENSCSAVT00000009863.1">
    <property type="protein sequence ID" value="ENSCSAVP00000009745.1"/>
    <property type="gene ID" value="ENSCSAVG00000005717.1"/>
</dbReference>
<dbReference type="Gene3D" id="3.20.20.80">
    <property type="entry name" value="Glycosidases"/>
    <property type="match status" value="1"/>
</dbReference>
<evidence type="ECO:0000256" key="4">
    <source>
        <dbReference type="ARBA" id="ARBA00022729"/>
    </source>
</evidence>
<feature type="signal peptide" evidence="8">
    <location>
        <begin position="1"/>
        <end position="20"/>
    </location>
</feature>
<evidence type="ECO:0000256" key="3">
    <source>
        <dbReference type="ARBA" id="ARBA00012662"/>
    </source>
</evidence>
<reference evidence="11" key="3">
    <citation type="submission" date="2025-09" db="UniProtKB">
        <authorList>
            <consortium name="Ensembl"/>
        </authorList>
    </citation>
    <scope>IDENTIFICATION</scope>
</reference>
<dbReference type="PANTHER" id="PTHR10030:SF37">
    <property type="entry name" value="ALPHA-L-FUCOSIDASE-RELATED"/>
    <property type="match status" value="1"/>
</dbReference>
<proteinExistence type="inferred from homology"/>
<evidence type="ECO:0000259" key="10">
    <source>
        <dbReference type="Pfam" id="PF16757"/>
    </source>
</evidence>
<evidence type="ECO:0000256" key="6">
    <source>
        <dbReference type="ARBA" id="ARBA00023180"/>
    </source>
</evidence>
<dbReference type="GO" id="GO:0004560">
    <property type="term" value="F:alpha-L-fucosidase activity"/>
    <property type="evidence" value="ECO:0007669"/>
    <property type="project" value="UniProtKB-EC"/>
</dbReference>
<dbReference type="AlphaFoldDB" id="H2YWN4"/>
<evidence type="ECO:0000256" key="5">
    <source>
        <dbReference type="ARBA" id="ARBA00022801"/>
    </source>
</evidence>
<feature type="domain" description="Glycoside hydrolase family 29 N-terminal" evidence="9">
    <location>
        <begin position="26"/>
        <end position="364"/>
    </location>
</feature>
<dbReference type="Pfam" id="PF01120">
    <property type="entry name" value="Alpha_L_fucos"/>
    <property type="match status" value="1"/>
</dbReference>
<name>H2YWN4_CIOSA</name>
<protein>
    <recommendedName>
        <fullName evidence="3">alpha-L-fucosidase</fullName>
        <ecNumber evidence="3">3.2.1.51</ecNumber>
    </recommendedName>
</protein>
<accession>H2YWN4</accession>
<dbReference type="SUPFAM" id="SSF51445">
    <property type="entry name" value="(Trans)glycosidases"/>
    <property type="match status" value="1"/>
</dbReference>
<dbReference type="Proteomes" id="UP000007875">
    <property type="component" value="Unassembled WGS sequence"/>
</dbReference>
<evidence type="ECO:0000313" key="11">
    <source>
        <dbReference type="Ensembl" id="ENSCSAVP00000009745.1"/>
    </source>
</evidence>
<dbReference type="eggNOG" id="KOG3340">
    <property type="taxonomic scope" value="Eukaryota"/>
</dbReference>
<keyword evidence="12" id="KW-1185">Reference proteome</keyword>
<dbReference type="InParanoid" id="H2YWN4"/>
<dbReference type="InterPro" id="IPR017853">
    <property type="entry name" value="GH"/>
</dbReference>
<sequence length="479" mass="54869">LTCKMLRAIVLCLFLVILWANDIMGKSKQHEETGTYLPTWDSLDKRPLPSWYDEAKLGIFIHWGVFSVPSFDSEWFWWYWRGTKQANCVKFMEDNYPPDFQYADFAPKFTTEFFNPNDWADLFQASGAKYVVLTSKHHEGFTNWPSVNSWNWNSMDVGPHRNLVQELADSIRNRTSVHFGLYHSLYEWFNPMYLSDKENGFKTQDFVKTKTMPELYDIITNYKPEVIWDGDWEATPEYWNSTYIPSLAVQSKVSDTVVTNDRWGQGTMCKHGGYFTCSDRYNPGTLQARKWENAMTIDKKSWGFRRNAQLADYLTIEELLQTLATTISCGGNLLVNVGPSKDGTIHPIFEERLRQMGQWMNVNGAAVYKSQPWKHQNDSRTPGVWYDLVLYTTNQGKVYAFVFTWPSSGILALGSPLATSDAASVDLLGGESDITWEPLSPTGVGIYVPVIKPSTTSAKWLWVFQLTGFVNAKATQLKG</sequence>
<dbReference type="PIRSF" id="PIRSF001092">
    <property type="entry name" value="Alpha-L-fucosidase"/>
    <property type="match status" value="1"/>
</dbReference>
<organism evidence="11 12">
    <name type="scientific">Ciona savignyi</name>
    <name type="common">Pacific transparent sea squirt</name>
    <dbReference type="NCBI Taxonomy" id="51511"/>
    <lineage>
        <taxon>Eukaryota</taxon>
        <taxon>Metazoa</taxon>
        <taxon>Chordata</taxon>
        <taxon>Tunicata</taxon>
        <taxon>Ascidiacea</taxon>
        <taxon>Phlebobranchia</taxon>
        <taxon>Cionidae</taxon>
        <taxon>Ciona</taxon>
    </lineage>
</organism>
<dbReference type="GeneTree" id="ENSGT00440000035378"/>
<dbReference type="FunFam" id="3.20.20.80:FF:000027">
    <property type="entry name" value="Alpha-L-fucosidase"/>
    <property type="match status" value="1"/>
</dbReference>
<keyword evidence="5 8" id="KW-0378">Hydrolase</keyword>
<dbReference type="PANTHER" id="PTHR10030">
    <property type="entry name" value="ALPHA-L-FUCOSIDASE"/>
    <property type="match status" value="1"/>
</dbReference>
<dbReference type="FunCoup" id="H2YWN4">
    <property type="interactions" value="10"/>
</dbReference>
<evidence type="ECO:0000256" key="2">
    <source>
        <dbReference type="ARBA" id="ARBA00007951"/>
    </source>
</evidence>
<comment type="function">
    <text evidence="1">Alpha-L-fucosidase is responsible for hydrolyzing the alpha-1,6-linked fucose joined to the reducing-end N-acetylglucosamine of the carbohydrate moieties of glycoproteins.</text>
</comment>
<feature type="domain" description="Alpha-L-fucosidase C-terminal" evidence="10">
    <location>
        <begin position="376"/>
        <end position="467"/>
    </location>
</feature>
<dbReference type="EC" id="3.2.1.51" evidence="3"/>
<evidence type="ECO:0000256" key="1">
    <source>
        <dbReference type="ARBA" id="ARBA00004071"/>
    </source>
</evidence>
<dbReference type="SMART" id="SM00812">
    <property type="entry name" value="Alpha_L_fucos"/>
    <property type="match status" value="1"/>
</dbReference>
<feature type="chain" id="PRO_5016196050" description="alpha-L-fucosidase" evidence="8">
    <location>
        <begin position="21"/>
        <end position="479"/>
    </location>
</feature>
<dbReference type="InterPro" id="IPR031919">
    <property type="entry name" value="Fucosidase_C"/>
</dbReference>
<dbReference type="Pfam" id="PF16757">
    <property type="entry name" value="Fucosidase_C"/>
    <property type="match status" value="1"/>
</dbReference>
<dbReference type="STRING" id="51511.ENSCSAVP00000009745"/>
<dbReference type="InterPro" id="IPR016286">
    <property type="entry name" value="FUC_metazoa-typ"/>
</dbReference>
<dbReference type="GO" id="GO:0005764">
    <property type="term" value="C:lysosome"/>
    <property type="evidence" value="ECO:0007669"/>
    <property type="project" value="TreeGrafter"/>
</dbReference>
<dbReference type="Gene3D" id="2.60.40.1180">
    <property type="entry name" value="Golgi alpha-mannosidase II"/>
    <property type="match status" value="1"/>
</dbReference>
<evidence type="ECO:0000313" key="12">
    <source>
        <dbReference type="Proteomes" id="UP000007875"/>
    </source>
</evidence>
<dbReference type="PRINTS" id="PR00741">
    <property type="entry name" value="GLHYDRLASE29"/>
</dbReference>